<evidence type="ECO:0000256" key="5">
    <source>
        <dbReference type="ARBA" id="ARBA00023157"/>
    </source>
</evidence>
<dbReference type="InterPro" id="IPR000866">
    <property type="entry name" value="AhpC/TSA"/>
</dbReference>
<reference evidence="12" key="1">
    <citation type="submission" date="2015-10" db="EMBL/GenBank/DDBJ databases">
        <authorList>
            <person name="Gilbert D.G."/>
        </authorList>
    </citation>
    <scope>NUCLEOTIDE SEQUENCE</scope>
</reference>
<feature type="transmembrane region" description="Helical" evidence="10">
    <location>
        <begin position="90"/>
        <end position="108"/>
    </location>
</feature>
<keyword evidence="2" id="KW-0575">Peroxidase</keyword>
<feature type="domain" description="Thioredoxin" evidence="11">
    <location>
        <begin position="119"/>
        <end position="279"/>
    </location>
</feature>
<keyword evidence="5" id="KW-1015">Disulfide bond</keyword>
<dbReference type="GO" id="GO:0005737">
    <property type="term" value="C:cytoplasm"/>
    <property type="evidence" value="ECO:0007669"/>
    <property type="project" value="TreeGrafter"/>
</dbReference>
<dbReference type="PANTHER" id="PTHR42801">
    <property type="entry name" value="THIOREDOXIN-DEPENDENT PEROXIDE REDUCTASE"/>
    <property type="match status" value="1"/>
</dbReference>
<evidence type="ECO:0000256" key="4">
    <source>
        <dbReference type="ARBA" id="ARBA00023002"/>
    </source>
</evidence>
<dbReference type="PROSITE" id="PS51352">
    <property type="entry name" value="THIOREDOXIN_2"/>
    <property type="match status" value="1"/>
</dbReference>
<name>A0A160TC79_9ZZZZ</name>
<keyword evidence="10" id="KW-0812">Transmembrane</keyword>
<evidence type="ECO:0000256" key="8">
    <source>
        <dbReference type="ARBA" id="ARBA00038489"/>
    </source>
</evidence>
<dbReference type="EMBL" id="CZQC01000041">
    <property type="protein sequence ID" value="CUS41373.1"/>
    <property type="molecule type" value="Genomic_DNA"/>
</dbReference>
<organism evidence="12">
    <name type="scientific">hydrothermal vent metagenome</name>
    <dbReference type="NCBI Taxonomy" id="652676"/>
    <lineage>
        <taxon>unclassified sequences</taxon>
        <taxon>metagenomes</taxon>
        <taxon>ecological metagenomes</taxon>
    </lineage>
</organism>
<feature type="transmembrane region" description="Helical" evidence="10">
    <location>
        <begin position="67"/>
        <end position="84"/>
    </location>
</feature>
<dbReference type="EC" id="1.11.1.24" evidence="1"/>
<dbReference type="Gene3D" id="3.40.30.10">
    <property type="entry name" value="Glutaredoxin"/>
    <property type="match status" value="1"/>
</dbReference>
<keyword evidence="3" id="KW-0049">Antioxidant</keyword>
<dbReference type="Pfam" id="PF00578">
    <property type="entry name" value="AhpC-TSA"/>
    <property type="match status" value="1"/>
</dbReference>
<gene>
    <name evidence="12" type="ORF">MGWOODY_Tha1774</name>
</gene>
<keyword evidence="10" id="KW-1133">Transmembrane helix</keyword>
<dbReference type="GO" id="GO:0045454">
    <property type="term" value="P:cell redox homeostasis"/>
    <property type="evidence" value="ECO:0007669"/>
    <property type="project" value="TreeGrafter"/>
</dbReference>
<evidence type="ECO:0000256" key="1">
    <source>
        <dbReference type="ARBA" id="ARBA00013017"/>
    </source>
</evidence>
<dbReference type="InterPro" id="IPR036249">
    <property type="entry name" value="Thioredoxin-like_sf"/>
</dbReference>
<evidence type="ECO:0000256" key="9">
    <source>
        <dbReference type="ARBA" id="ARBA00049091"/>
    </source>
</evidence>
<feature type="transmembrane region" description="Helical" evidence="10">
    <location>
        <begin position="7"/>
        <end position="28"/>
    </location>
</feature>
<evidence type="ECO:0000256" key="2">
    <source>
        <dbReference type="ARBA" id="ARBA00022559"/>
    </source>
</evidence>
<accession>A0A160TC79</accession>
<feature type="transmembrane region" description="Helical" evidence="10">
    <location>
        <begin position="34"/>
        <end position="55"/>
    </location>
</feature>
<dbReference type="GO" id="GO:0034599">
    <property type="term" value="P:cellular response to oxidative stress"/>
    <property type="evidence" value="ECO:0007669"/>
    <property type="project" value="TreeGrafter"/>
</dbReference>
<evidence type="ECO:0000259" key="11">
    <source>
        <dbReference type="PROSITE" id="PS51352"/>
    </source>
</evidence>
<evidence type="ECO:0000313" key="12">
    <source>
        <dbReference type="EMBL" id="CUS41373.1"/>
    </source>
</evidence>
<evidence type="ECO:0000256" key="10">
    <source>
        <dbReference type="SAM" id="Phobius"/>
    </source>
</evidence>
<evidence type="ECO:0000256" key="6">
    <source>
        <dbReference type="ARBA" id="ARBA00023284"/>
    </source>
</evidence>
<sequence length="279" mass="30826">MNRLKSLFLSTWITLLAIGVIRGLWVLTQETEATVWYWAVFALASPLIFFAWIFLTNVARTAMASKATFAITLFAFIGALATSISTSEPLIWIIVVAVIGSALYEWWYSRFGDRSSAILTVGKVLPNLELMNTEGAVIKTNELNKPLLLIFYRGNWCPLCMAQIKEVATQYRELAEKGVEIMLISPQPQGHTASLAQRFDAPMNFLVDHDNAMAKRLGIAASNGLPAGLEALGYDSDTVMPTVIMTDAHGKILFADLTDNYRVRPEPDVFLNVFTAAGI</sequence>
<dbReference type="AlphaFoldDB" id="A0A160TC79"/>
<dbReference type="InterPro" id="IPR050924">
    <property type="entry name" value="Peroxiredoxin_BCP/PrxQ"/>
</dbReference>
<dbReference type="InterPro" id="IPR013766">
    <property type="entry name" value="Thioredoxin_domain"/>
</dbReference>
<keyword evidence="4" id="KW-0560">Oxidoreductase</keyword>
<evidence type="ECO:0000256" key="7">
    <source>
        <dbReference type="ARBA" id="ARBA00032824"/>
    </source>
</evidence>
<proteinExistence type="inferred from homology"/>
<comment type="catalytic activity">
    <reaction evidence="9">
        <text>a hydroperoxide + [thioredoxin]-dithiol = an alcohol + [thioredoxin]-disulfide + H2O</text>
        <dbReference type="Rhea" id="RHEA:62620"/>
        <dbReference type="Rhea" id="RHEA-COMP:10698"/>
        <dbReference type="Rhea" id="RHEA-COMP:10700"/>
        <dbReference type="ChEBI" id="CHEBI:15377"/>
        <dbReference type="ChEBI" id="CHEBI:29950"/>
        <dbReference type="ChEBI" id="CHEBI:30879"/>
        <dbReference type="ChEBI" id="CHEBI:35924"/>
        <dbReference type="ChEBI" id="CHEBI:50058"/>
        <dbReference type="EC" id="1.11.1.24"/>
    </reaction>
</comment>
<keyword evidence="6" id="KW-0676">Redox-active center</keyword>
<dbReference type="GO" id="GO:0008379">
    <property type="term" value="F:thioredoxin peroxidase activity"/>
    <property type="evidence" value="ECO:0007669"/>
    <property type="project" value="TreeGrafter"/>
</dbReference>
<protein>
    <recommendedName>
        <fullName evidence="1">thioredoxin-dependent peroxiredoxin</fullName>
        <ecNumber evidence="1">1.11.1.24</ecNumber>
    </recommendedName>
    <alternativeName>
        <fullName evidence="7">Thioredoxin peroxidase</fullName>
    </alternativeName>
</protein>
<dbReference type="SUPFAM" id="SSF52833">
    <property type="entry name" value="Thioredoxin-like"/>
    <property type="match status" value="1"/>
</dbReference>
<keyword evidence="10" id="KW-0472">Membrane</keyword>
<evidence type="ECO:0000256" key="3">
    <source>
        <dbReference type="ARBA" id="ARBA00022862"/>
    </source>
</evidence>
<comment type="similarity">
    <text evidence="8">Belongs to the peroxiredoxin family. BCP/PrxQ subfamily.</text>
</comment>